<name>A0ACD5UFA5_AVESA</name>
<accession>A0ACD5UFA5</accession>
<reference evidence="1" key="1">
    <citation type="submission" date="2021-05" db="EMBL/GenBank/DDBJ databases">
        <authorList>
            <person name="Scholz U."/>
            <person name="Mascher M."/>
            <person name="Fiebig A."/>
        </authorList>
    </citation>
    <scope>NUCLEOTIDE SEQUENCE [LARGE SCALE GENOMIC DNA]</scope>
</reference>
<proteinExistence type="predicted"/>
<dbReference type="EnsemblPlants" id="AVESA.00010b.r2.2AG0244570.1">
    <property type="protein sequence ID" value="AVESA.00010b.r2.2AG0244570.1.CDS"/>
    <property type="gene ID" value="AVESA.00010b.r2.2AG0244570"/>
</dbReference>
<organism evidence="1 2">
    <name type="scientific">Avena sativa</name>
    <name type="common">Oat</name>
    <dbReference type="NCBI Taxonomy" id="4498"/>
    <lineage>
        <taxon>Eukaryota</taxon>
        <taxon>Viridiplantae</taxon>
        <taxon>Streptophyta</taxon>
        <taxon>Embryophyta</taxon>
        <taxon>Tracheophyta</taxon>
        <taxon>Spermatophyta</taxon>
        <taxon>Magnoliopsida</taxon>
        <taxon>Liliopsida</taxon>
        <taxon>Poales</taxon>
        <taxon>Poaceae</taxon>
        <taxon>BOP clade</taxon>
        <taxon>Pooideae</taxon>
        <taxon>Poodae</taxon>
        <taxon>Poeae</taxon>
        <taxon>Poeae Chloroplast Group 1 (Aveneae type)</taxon>
        <taxon>Aveninae</taxon>
        <taxon>Avena</taxon>
    </lineage>
</organism>
<evidence type="ECO:0000313" key="2">
    <source>
        <dbReference type="Proteomes" id="UP001732700"/>
    </source>
</evidence>
<protein>
    <submittedName>
        <fullName evidence="1">Uncharacterized protein</fullName>
    </submittedName>
</protein>
<keyword evidence="2" id="KW-1185">Reference proteome</keyword>
<reference evidence="1" key="2">
    <citation type="submission" date="2025-09" db="UniProtKB">
        <authorList>
            <consortium name="EnsemblPlants"/>
        </authorList>
    </citation>
    <scope>IDENTIFICATION</scope>
</reference>
<dbReference type="Proteomes" id="UP001732700">
    <property type="component" value="Chromosome 2A"/>
</dbReference>
<sequence>MDDIPTELVVDILQRLPWTSRRRLRLVCRSWRDLVHQQTTEMQQRRDAVPLVVTSESAYVVDIADPEEESSSITCALRELHLGGGGGRRYLERMEVVGVCNGVLCLCDDSKPAGAVTLANPATGDVLPLPPIPRDGLFRRHNTRRSGRSWHQAYSFGFHRGTGQYKVVHVPCFFKTKVTLQVFTLGEASWREVPAPAYAACNLDAGVVSVDGATYWATEGSGDRIMCLDLESERVTCAPPLPASARPICRLTQVNRRLGAATTAYRPPYHGYGSIQVWGLEGRRRNEQTWVHLYRLTSCLYGPEQEMARPYLIHGEYVLLTDGGDRLVLRRHQPINYYYGRRSSECTAVHDNACDQTTILSDMRGRIRRTFAYLKTEEALSVHRRW</sequence>
<evidence type="ECO:0000313" key="1">
    <source>
        <dbReference type="EnsemblPlants" id="AVESA.00010b.r2.2AG0244570.1.CDS"/>
    </source>
</evidence>